<name>A0A0V1KH52_9BILA</name>
<keyword evidence="2" id="KW-1185">Reference proteome</keyword>
<protein>
    <submittedName>
        <fullName evidence="1">Uncharacterized protein</fullName>
    </submittedName>
</protein>
<gene>
    <name evidence="1" type="ORF">T02_5251</name>
</gene>
<proteinExistence type="predicted"/>
<accession>A0A0V1KH52</accession>
<feature type="non-terminal residue" evidence="1">
    <location>
        <position position="32"/>
    </location>
</feature>
<reference evidence="1 2" key="1">
    <citation type="submission" date="2015-05" db="EMBL/GenBank/DDBJ databases">
        <title>Evolution of Trichinella species and genotypes.</title>
        <authorList>
            <person name="Korhonen P.K."/>
            <person name="Edoardo P."/>
            <person name="Giuseppe L.R."/>
            <person name="Gasser R.B."/>
        </authorList>
    </citation>
    <scope>NUCLEOTIDE SEQUENCE [LARGE SCALE GENOMIC DNA]</scope>
    <source>
        <strain evidence="1">ISS10</strain>
    </source>
</reference>
<sequence length="32" mass="3709">MVIMWTSEENILQLVLSFHHMGPEARTLVRIG</sequence>
<dbReference type="EMBL" id="JYDW01003208">
    <property type="protein sequence ID" value="KRZ46481.1"/>
    <property type="molecule type" value="Genomic_DNA"/>
</dbReference>
<evidence type="ECO:0000313" key="1">
    <source>
        <dbReference type="EMBL" id="KRZ46481.1"/>
    </source>
</evidence>
<organism evidence="1 2">
    <name type="scientific">Trichinella nativa</name>
    <dbReference type="NCBI Taxonomy" id="6335"/>
    <lineage>
        <taxon>Eukaryota</taxon>
        <taxon>Metazoa</taxon>
        <taxon>Ecdysozoa</taxon>
        <taxon>Nematoda</taxon>
        <taxon>Enoplea</taxon>
        <taxon>Dorylaimia</taxon>
        <taxon>Trichinellida</taxon>
        <taxon>Trichinellidae</taxon>
        <taxon>Trichinella</taxon>
    </lineage>
</organism>
<comment type="caution">
    <text evidence="1">The sequence shown here is derived from an EMBL/GenBank/DDBJ whole genome shotgun (WGS) entry which is preliminary data.</text>
</comment>
<evidence type="ECO:0000313" key="2">
    <source>
        <dbReference type="Proteomes" id="UP000054721"/>
    </source>
</evidence>
<dbReference type="AlphaFoldDB" id="A0A0V1KH52"/>
<dbReference type="Proteomes" id="UP000054721">
    <property type="component" value="Unassembled WGS sequence"/>
</dbReference>